<accession>A0A1J1ABM1</accession>
<evidence type="ECO:0000313" key="6">
    <source>
        <dbReference type="Proteomes" id="UP000185608"/>
    </source>
</evidence>
<dbReference type="PANTHER" id="PTHR22789:SF0">
    <property type="entry name" value="3-OXO-TETRONATE 4-PHOSPHATE DECARBOXYLASE-RELATED"/>
    <property type="match status" value="1"/>
</dbReference>
<dbReference type="PANTHER" id="PTHR22789">
    <property type="entry name" value="FUCULOSE PHOSPHATE ALDOLASE"/>
    <property type="match status" value="1"/>
</dbReference>
<reference evidence="7" key="2">
    <citation type="submission" date="2016-08" db="EMBL/GenBank/DDBJ databases">
        <title>Discovery of first anaerobic lithoheterotrophic haloarchae widely represented in hypersaline habitats.</title>
        <authorList>
            <person name="Sorokin D.Y."/>
            <person name="Kublanov I.V."/>
            <person name="Roman P."/>
            <person name="Sinninghe Damste J.S."/>
            <person name="Golyshin P.N."/>
            <person name="Rojo D."/>
            <person name="Ciordia S."/>
            <person name="Mena Md.C."/>
            <person name="Ferrer M."/>
            <person name="Smedile F."/>
            <person name="Messina E."/>
            <person name="La Cono V."/>
            <person name="Yakimov M.M."/>
        </authorList>
    </citation>
    <scope>NUCLEOTIDE SEQUENCE [LARGE SCALE GENOMIC DNA]</scope>
    <source>
        <strain evidence="7">HSR6</strain>
    </source>
</reference>
<evidence type="ECO:0000313" key="5">
    <source>
        <dbReference type="EMBL" id="APE95530.1"/>
    </source>
</evidence>
<dbReference type="EMBL" id="CP016070">
    <property type="protein sequence ID" value="AOW80229.1"/>
    <property type="molecule type" value="Genomic_DNA"/>
</dbReference>
<evidence type="ECO:0000256" key="1">
    <source>
        <dbReference type="ARBA" id="ARBA00022723"/>
    </source>
</evidence>
<proteinExistence type="predicted"/>
<dbReference type="Proteomes" id="UP000185608">
    <property type="component" value="Chromosome"/>
</dbReference>
<name>A0A1D8S4E7_9EURY</name>
<dbReference type="GO" id="GO:0046872">
    <property type="term" value="F:metal ion binding"/>
    <property type="evidence" value="ECO:0007669"/>
    <property type="project" value="UniProtKB-KW"/>
</dbReference>
<dbReference type="Pfam" id="PF00596">
    <property type="entry name" value="Aldolase_II"/>
    <property type="match status" value="1"/>
</dbReference>
<dbReference type="PATRIC" id="fig|1855411.3.peg.1048"/>
<evidence type="ECO:0000313" key="7">
    <source>
        <dbReference type="Proteomes" id="UP000186165"/>
    </source>
</evidence>
<dbReference type="GO" id="GO:0005829">
    <property type="term" value="C:cytosol"/>
    <property type="evidence" value="ECO:0007669"/>
    <property type="project" value="TreeGrafter"/>
</dbReference>
<reference evidence="4 6" key="1">
    <citation type="submission" date="2016-06" db="EMBL/GenBank/DDBJ databases">
        <title>Discovery of anaerobic lithoheterotrophic haloarchaeon capable of sulfur respiration by hydrogen and formate.</title>
        <authorList>
            <person name="Sorokin D.Y."/>
            <person name="Kublanov I.V."/>
            <person name="Roman P."/>
            <person name="Sinninghe Damste J.S."/>
            <person name="Golyshin P.N."/>
            <person name="Rojo D."/>
            <person name="Ciordia S."/>
            <person name="Mena Md.C."/>
            <person name="Ferrer M."/>
            <person name="Smedile F."/>
            <person name="Messina E."/>
            <person name="La Cono V."/>
            <person name="Yakimov M.M."/>
        </authorList>
    </citation>
    <scope>NUCLEOTIDE SEQUENCE [LARGE SCALE GENOMIC DNA]</scope>
    <source>
        <strain evidence="4 6">HTSR1</strain>
    </source>
</reference>
<keyword evidence="1" id="KW-0479">Metal-binding</keyword>
<dbReference type="STRING" id="1873524.HSR6_1079"/>
<accession>A0A1D8S4E7</accession>
<dbReference type="GO" id="GO:0019323">
    <property type="term" value="P:pentose catabolic process"/>
    <property type="evidence" value="ECO:0007669"/>
    <property type="project" value="TreeGrafter"/>
</dbReference>
<reference evidence="5" key="3">
    <citation type="journal article" date="2017" name="ISME J.">
        <title>Discovery of anaerobic lithoheterotrophic haloarchaea, ubiquitous in hypersaline habitats.</title>
        <authorList>
            <person name="Sorokin D.Y."/>
            <person name="Messina E."/>
            <person name="Smedile F."/>
            <person name="Roman P."/>
            <person name="Damste J.S.S."/>
            <person name="Ciordia S."/>
            <person name="Mena M.C."/>
            <person name="Ferrer M."/>
            <person name="Golyshin P.N."/>
            <person name="Kublanov I.V."/>
            <person name="Samarov N.I."/>
            <person name="Toshchakov S.V."/>
            <person name="La Cono V."/>
            <person name="Yakimov M.M."/>
        </authorList>
    </citation>
    <scope>NUCLEOTIDE SEQUENCE</scope>
    <source>
        <strain evidence="5">HSR6</strain>
    </source>
</reference>
<dbReference type="GeneID" id="30417603"/>
<keyword evidence="7" id="KW-1185">Reference proteome</keyword>
<dbReference type="KEGG" id="hhsr:HSR6_1079"/>
<keyword evidence="2" id="KW-0456">Lyase</keyword>
<dbReference type="UniPathway" id="UPA00071"/>
<gene>
    <name evidence="5" type="ORF">HSR6_1079</name>
    <name evidence="4" type="ORF">HTSR_1046</name>
</gene>
<sequence>MTDSKSDEAREGELRTAIATGVPEIAAMTPGRTGNLSARSGDRVAITPSGVPYEEIQPGSVPVLSLDGESVIGDLAPSSETPMHLGIYRSLDVGAIAHVHSPWATTLAVLGEELPPVHYMVAAAGGPIPVAPYEPFGTVELAEAAVSTMESAGTTACILANHGLVAGGEDVQDAIETAVAVESTAQVYLQAKAVGDPVELTPAQFEGAMAQFDSYGQPERNDAD</sequence>
<evidence type="ECO:0000259" key="3">
    <source>
        <dbReference type="SMART" id="SM01007"/>
    </source>
</evidence>
<feature type="domain" description="Class II aldolase/adducin N-terminal" evidence="3">
    <location>
        <begin position="16"/>
        <end position="189"/>
    </location>
</feature>
<evidence type="ECO:0000313" key="4">
    <source>
        <dbReference type="EMBL" id="AOW80229.1"/>
    </source>
</evidence>
<dbReference type="SMART" id="SM01007">
    <property type="entry name" value="Aldolase_II"/>
    <property type="match status" value="1"/>
</dbReference>
<dbReference type="Proteomes" id="UP000186165">
    <property type="component" value="Chromosome"/>
</dbReference>
<protein>
    <submittedName>
        <fullName evidence="4">Class II aldolase</fullName>
    </submittedName>
</protein>
<evidence type="ECO:0000256" key="2">
    <source>
        <dbReference type="ARBA" id="ARBA00023239"/>
    </source>
</evidence>
<dbReference type="InterPro" id="IPR050197">
    <property type="entry name" value="Aldolase_class_II_sugar_metab"/>
</dbReference>
<dbReference type="Gene3D" id="3.40.225.10">
    <property type="entry name" value="Class II aldolase/adducin N-terminal domain"/>
    <property type="match status" value="1"/>
</dbReference>
<dbReference type="KEGG" id="halh:HTSR_1046"/>
<dbReference type="InterPro" id="IPR036409">
    <property type="entry name" value="Aldolase_II/adducin_N_sf"/>
</dbReference>
<dbReference type="RefSeq" id="WP_070364934.1">
    <property type="nucleotide sequence ID" value="NZ_CP016070.1"/>
</dbReference>
<dbReference type="GO" id="GO:0016832">
    <property type="term" value="F:aldehyde-lyase activity"/>
    <property type="evidence" value="ECO:0007669"/>
    <property type="project" value="TreeGrafter"/>
</dbReference>
<dbReference type="EMBL" id="CP016804">
    <property type="protein sequence ID" value="APE95530.1"/>
    <property type="molecule type" value="Genomic_DNA"/>
</dbReference>
<dbReference type="InterPro" id="IPR001303">
    <property type="entry name" value="Aldolase_II/adducin_N"/>
</dbReference>
<dbReference type="OrthoDB" id="18709at2157"/>
<dbReference type="SUPFAM" id="SSF53639">
    <property type="entry name" value="AraD/HMP-PK domain-like"/>
    <property type="match status" value="1"/>
</dbReference>
<dbReference type="AlphaFoldDB" id="A0A1D8S4E7"/>
<organism evidence="4 6">
    <name type="scientific">Halodesulfurarchaeum formicicum</name>
    <dbReference type="NCBI Taxonomy" id="1873524"/>
    <lineage>
        <taxon>Archaea</taxon>
        <taxon>Methanobacteriati</taxon>
        <taxon>Methanobacteriota</taxon>
        <taxon>Stenosarchaea group</taxon>
        <taxon>Halobacteria</taxon>
        <taxon>Halobacteriales</taxon>
        <taxon>Halobacteriaceae</taxon>
        <taxon>Halodesulfurarchaeum</taxon>
    </lineage>
</organism>